<dbReference type="InterPro" id="IPR035979">
    <property type="entry name" value="RBD_domain_sf"/>
</dbReference>
<comment type="subcellular location">
    <subcellularLocation>
        <location evidence="1">Nucleus</location>
        <location evidence="1">Nucleolus</location>
    </subcellularLocation>
</comment>
<dbReference type="PANTHER" id="PTHR46754">
    <property type="entry name" value="MKI67 FHA DOMAIN-INTERACTING NUCLEOLAR PHOSPHOPROTEIN"/>
    <property type="match status" value="1"/>
</dbReference>
<evidence type="ECO:0000259" key="6">
    <source>
        <dbReference type="PROSITE" id="PS50102"/>
    </source>
</evidence>
<accession>A0A6A7ALJ8</accession>
<keyword evidence="3" id="KW-0539">Nucleus</keyword>
<organism evidence="7 8">
    <name type="scientific">Ophiobolus disseminans</name>
    <dbReference type="NCBI Taxonomy" id="1469910"/>
    <lineage>
        <taxon>Eukaryota</taxon>
        <taxon>Fungi</taxon>
        <taxon>Dikarya</taxon>
        <taxon>Ascomycota</taxon>
        <taxon>Pezizomycotina</taxon>
        <taxon>Dothideomycetes</taxon>
        <taxon>Pleosporomycetidae</taxon>
        <taxon>Pleosporales</taxon>
        <taxon>Pleosporineae</taxon>
        <taxon>Phaeosphaeriaceae</taxon>
        <taxon>Ophiobolus</taxon>
    </lineage>
</organism>
<dbReference type="Proteomes" id="UP000799424">
    <property type="component" value="Unassembled WGS sequence"/>
</dbReference>
<protein>
    <submittedName>
        <fullName evidence="7">RNA-binding domain-containing protein</fullName>
    </submittedName>
</protein>
<dbReference type="Gene3D" id="3.30.70.330">
    <property type="match status" value="1"/>
</dbReference>
<evidence type="ECO:0000256" key="4">
    <source>
        <dbReference type="PROSITE-ProRule" id="PRU00176"/>
    </source>
</evidence>
<keyword evidence="8" id="KW-1185">Reference proteome</keyword>
<feature type="non-terminal residue" evidence="7">
    <location>
        <position position="1"/>
    </location>
</feature>
<dbReference type="InterPro" id="IPR012677">
    <property type="entry name" value="Nucleotide-bd_a/b_plait_sf"/>
</dbReference>
<name>A0A6A7ALJ8_9PLEO</name>
<keyword evidence="2 4" id="KW-0694">RNA-binding</keyword>
<feature type="non-terminal residue" evidence="7">
    <location>
        <position position="227"/>
    </location>
</feature>
<proteinExistence type="predicted"/>
<reference evidence="7" key="1">
    <citation type="journal article" date="2020" name="Stud. Mycol.">
        <title>101 Dothideomycetes genomes: a test case for predicting lifestyles and emergence of pathogens.</title>
        <authorList>
            <person name="Haridas S."/>
            <person name="Albert R."/>
            <person name="Binder M."/>
            <person name="Bloem J."/>
            <person name="Labutti K."/>
            <person name="Salamov A."/>
            <person name="Andreopoulos B."/>
            <person name="Baker S."/>
            <person name="Barry K."/>
            <person name="Bills G."/>
            <person name="Bluhm B."/>
            <person name="Cannon C."/>
            <person name="Castanera R."/>
            <person name="Culley D."/>
            <person name="Daum C."/>
            <person name="Ezra D."/>
            <person name="Gonzalez J."/>
            <person name="Henrissat B."/>
            <person name="Kuo A."/>
            <person name="Liang C."/>
            <person name="Lipzen A."/>
            <person name="Lutzoni F."/>
            <person name="Magnuson J."/>
            <person name="Mondo S."/>
            <person name="Nolan M."/>
            <person name="Ohm R."/>
            <person name="Pangilinan J."/>
            <person name="Park H.-J."/>
            <person name="Ramirez L."/>
            <person name="Alfaro M."/>
            <person name="Sun H."/>
            <person name="Tritt A."/>
            <person name="Yoshinaga Y."/>
            <person name="Zwiers L.-H."/>
            <person name="Turgeon B."/>
            <person name="Goodwin S."/>
            <person name="Spatafora J."/>
            <person name="Crous P."/>
            <person name="Grigoriev I."/>
        </authorList>
    </citation>
    <scope>NUCLEOTIDE SEQUENCE</scope>
    <source>
        <strain evidence="7">CBS 113818</strain>
    </source>
</reference>
<gene>
    <name evidence="7" type="ORF">CC86DRAFT_237872</name>
</gene>
<dbReference type="GO" id="GO:0003723">
    <property type="term" value="F:RNA binding"/>
    <property type="evidence" value="ECO:0007669"/>
    <property type="project" value="UniProtKB-UniRule"/>
</dbReference>
<dbReference type="GO" id="GO:0005730">
    <property type="term" value="C:nucleolus"/>
    <property type="evidence" value="ECO:0007669"/>
    <property type="project" value="UniProtKB-SubCell"/>
</dbReference>
<feature type="region of interest" description="Disordered" evidence="5">
    <location>
        <begin position="1"/>
        <end position="66"/>
    </location>
</feature>
<dbReference type="SUPFAM" id="SSF54928">
    <property type="entry name" value="RNA-binding domain, RBD"/>
    <property type="match status" value="1"/>
</dbReference>
<dbReference type="OrthoDB" id="21467at2759"/>
<feature type="compositionally biased region" description="Acidic residues" evidence="5">
    <location>
        <begin position="10"/>
        <end position="33"/>
    </location>
</feature>
<dbReference type="AlphaFoldDB" id="A0A6A7ALJ8"/>
<dbReference type="Pfam" id="PF00076">
    <property type="entry name" value="RRM_1"/>
    <property type="match status" value="1"/>
</dbReference>
<sequence length="227" mass="25644">AKVSKKQAEPVEEVAEVEDVPEEVEGDVDEDDQTAALLAGFESDDEADPEEDNDFEDGAVAPKVSKKDQTALEKALKSSKSNEPGVVYIGRVPRGFFEAEMKKYFSQFGRVNRVRLSRNKQTGASKHYAFVEFASSEVADIVARTMNNYLLFGHILKCHLIPTEQVHPDLFKGAGQRFKVDPRNKKAGLQMERGVDRAQWEKRVVKENKRRKGQSKALLEEFGYEYD</sequence>
<dbReference type="SMART" id="SM00360">
    <property type="entry name" value="RRM"/>
    <property type="match status" value="1"/>
</dbReference>
<dbReference type="EMBL" id="MU006216">
    <property type="protein sequence ID" value="KAF2833854.1"/>
    <property type="molecule type" value="Genomic_DNA"/>
</dbReference>
<evidence type="ECO:0000313" key="7">
    <source>
        <dbReference type="EMBL" id="KAF2833854.1"/>
    </source>
</evidence>
<evidence type="ECO:0000256" key="5">
    <source>
        <dbReference type="SAM" id="MobiDB-lite"/>
    </source>
</evidence>
<evidence type="ECO:0000256" key="2">
    <source>
        <dbReference type="ARBA" id="ARBA00022884"/>
    </source>
</evidence>
<dbReference type="PROSITE" id="PS50102">
    <property type="entry name" value="RRM"/>
    <property type="match status" value="1"/>
</dbReference>
<dbReference type="CDD" id="cd12307">
    <property type="entry name" value="RRM_NIFK_like"/>
    <property type="match status" value="1"/>
</dbReference>
<evidence type="ECO:0000313" key="8">
    <source>
        <dbReference type="Proteomes" id="UP000799424"/>
    </source>
</evidence>
<feature type="domain" description="RRM" evidence="6">
    <location>
        <begin position="85"/>
        <end position="163"/>
    </location>
</feature>
<evidence type="ECO:0000256" key="3">
    <source>
        <dbReference type="ARBA" id="ARBA00023242"/>
    </source>
</evidence>
<dbReference type="InterPro" id="IPR000504">
    <property type="entry name" value="RRM_dom"/>
</dbReference>
<evidence type="ECO:0000256" key="1">
    <source>
        <dbReference type="ARBA" id="ARBA00004604"/>
    </source>
</evidence>
<feature type="compositionally biased region" description="Acidic residues" evidence="5">
    <location>
        <begin position="42"/>
        <end position="57"/>
    </location>
</feature>